<reference evidence="2 3" key="1">
    <citation type="submission" date="2019-01" db="EMBL/GenBank/DDBJ databases">
        <title>Genome Assembly of Collichthys lucidus.</title>
        <authorList>
            <person name="Cai M."/>
            <person name="Xiao S."/>
        </authorList>
    </citation>
    <scope>NUCLEOTIDE SEQUENCE [LARGE SCALE GENOMIC DNA]</scope>
    <source>
        <strain evidence="2">JT15FE1705JMU</strain>
        <tissue evidence="2">Muscle</tissue>
    </source>
</reference>
<sequence>MNRRTDRQRTGCAAVMSSLLFLLLLLLFLVITSASTLEFRYHSNSEIKQYLVQINASNPDITHLHSIGRSVRGVSCCSVRKPKRAS</sequence>
<keyword evidence="1" id="KW-0732">Signal</keyword>
<gene>
    <name evidence="2" type="ORF">D9C73_024619</name>
</gene>
<accession>A0A4U5VPI7</accession>
<keyword evidence="3" id="KW-1185">Reference proteome</keyword>
<dbReference type="AlphaFoldDB" id="A0A4U5VPI7"/>
<dbReference type="Proteomes" id="UP000298787">
    <property type="component" value="Chromosome 22"/>
</dbReference>
<dbReference type="EMBL" id="CM014099">
    <property type="protein sequence ID" value="TKS90487.1"/>
    <property type="molecule type" value="Genomic_DNA"/>
</dbReference>
<dbReference type="Gene3D" id="3.40.630.10">
    <property type="entry name" value="Zn peptidases"/>
    <property type="match status" value="1"/>
</dbReference>
<keyword evidence="2" id="KW-0645">Protease</keyword>
<evidence type="ECO:0000313" key="3">
    <source>
        <dbReference type="Proteomes" id="UP000298787"/>
    </source>
</evidence>
<name>A0A4U5VPI7_COLLU</name>
<feature type="signal peptide" evidence="1">
    <location>
        <begin position="1"/>
        <end position="34"/>
    </location>
</feature>
<evidence type="ECO:0000256" key="1">
    <source>
        <dbReference type="SAM" id="SignalP"/>
    </source>
</evidence>
<dbReference type="SUPFAM" id="SSF53187">
    <property type="entry name" value="Zn-dependent exopeptidases"/>
    <property type="match status" value="1"/>
</dbReference>
<keyword evidence="2" id="KW-0121">Carboxypeptidase</keyword>
<proteinExistence type="predicted"/>
<keyword evidence="2" id="KW-0378">Hydrolase</keyword>
<organism evidence="2 3">
    <name type="scientific">Collichthys lucidus</name>
    <name type="common">Big head croaker</name>
    <name type="synonym">Sciaena lucida</name>
    <dbReference type="NCBI Taxonomy" id="240159"/>
    <lineage>
        <taxon>Eukaryota</taxon>
        <taxon>Metazoa</taxon>
        <taxon>Chordata</taxon>
        <taxon>Craniata</taxon>
        <taxon>Vertebrata</taxon>
        <taxon>Euteleostomi</taxon>
        <taxon>Actinopterygii</taxon>
        <taxon>Neopterygii</taxon>
        <taxon>Teleostei</taxon>
        <taxon>Neoteleostei</taxon>
        <taxon>Acanthomorphata</taxon>
        <taxon>Eupercaria</taxon>
        <taxon>Sciaenidae</taxon>
        <taxon>Collichthys</taxon>
    </lineage>
</organism>
<dbReference type="STRING" id="240159.A0A4U5VPI7"/>
<dbReference type="GO" id="GO:0004180">
    <property type="term" value="F:carboxypeptidase activity"/>
    <property type="evidence" value="ECO:0007669"/>
    <property type="project" value="UniProtKB-KW"/>
</dbReference>
<feature type="chain" id="PRO_5020624300" evidence="1">
    <location>
        <begin position="35"/>
        <end position="86"/>
    </location>
</feature>
<protein>
    <submittedName>
        <fullName evidence="2">Carboxypeptidase M</fullName>
    </submittedName>
</protein>
<evidence type="ECO:0000313" key="2">
    <source>
        <dbReference type="EMBL" id="TKS90487.1"/>
    </source>
</evidence>